<dbReference type="AlphaFoldDB" id="V8CBL8"/>
<keyword evidence="6" id="KW-0680">Restriction system</keyword>
<evidence type="ECO:0000259" key="10">
    <source>
        <dbReference type="Pfam" id="PF07669"/>
    </source>
</evidence>
<evidence type="ECO:0000256" key="5">
    <source>
        <dbReference type="ARBA" id="ARBA00022691"/>
    </source>
</evidence>
<evidence type="ECO:0000256" key="8">
    <source>
        <dbReference type="SAM" id="MobiDB-lite"/>
    </source>
</evidence>
<dbReference type="GO" id="GO:0032259">
    <property type="term" value="P:methylation"/>
    <property type="evidence" value="ECO:0007669"/>
    <property type="project" value="UniProtKB-KW"/>
</dbReference>
<evidence type="ECO:0000256" key="3">
    <source>
        <dbReference type="ARBA" id="ARBA00022603"/>
    </source>
</evidence>
<dbReference type="PATRIC" id="fig|1357400.3.peg.143"/>
<dbReference type="HOGENOM" id="CLU_007295_0_0_7"/>
<dbReference type="InterPro" id="IPR029063">
    <property type="entry name" value="SAM-dependent_MTases_sf"/>
</dbReference>
<evidence type="ECO:0000259" key="9">
    <source>
        <dbReference type="Pfam" id="PF02384"/>
    </source>
</evidence>
<gene>
    <name evidence="11" type="ORF">HMPREF2086_00098</name>
</gene>
<dbReference type="STRING" id="1357400.HMPREF2086_00098"/>
<keyword evidence="3" id="KW-0489">Methyltransferase</keyword>
<dbReference type="InterPro" id="IPR050953">
    <property type="entry name" value="N4_N6_ade-DNA_methylase"/>
</dbReference>
<dbReference type="Pfam" id="PF02384">
    <property type="entry name" value="N6_Mtase"/>
    <property type="match status" value="1"/>
</dbReference>
<feature type="domain" description="DNA methylase adenine-specific" evidence="9">
    <location>
        <begin position="238"/>
        <end position="327"/>
    </location>
</feature>
<comment type="similarity">
    <text evidence="1">Belongs to the N(4)/N(6)-methyltransferase family.</text>
</comment>
<dbReference type="PANTHER" id="PTHR33841:SF1">
    <property type="entry name" value="DNA METHYLTRANSFERASE A"/>
    <property type="match status" value="1"/>
</dbReference>
<dbReference type="InterPro" id="IPR011639">
    <property type="entry name" value="MethylTrfase_TaqI-like_dom"/>
</dbReference>
<dbReference type="Gene3D" id="3.40.50.150">
    <property type="entry name" value="Vaccinia Virus protein VP39"/>
    <property type="match status" value="1"/>
</dbReference>
<sequence length="1156" mass="133096">MQNIIYGINGQDSLFEFIGAKIFEKNPNATLKEVYENALYFIFRLLFIAYFEDKFGDILQSHEYFTDEISLSNLIGNLEDKEESFRGFVKLSRIFAMYDKGEPNYNMPVFNGGLFDSTKAPLLSTQKLFSDKSLKEILGKFFYFDDGQVLFRRDYKSLSVAHLGTIYEGLLGYFFVIADEDLWYVKYSAKGKKGEVQKEIESYVDSYDFAELQKKEKLNKAKIIGAPKHYAKGQIYLKNTSNSRKSSASFYTPQSITSFLVAQSLKDENGKHKLDNDNILHFKILDNACGSGHFLIEALNQITQIVLKDFDSFSNLKQIYEAEKQEIQANTTHYIKGYEVDESDILKRLLLKRVIFGVDINPFSVELTKLSLWIDSFIFGTPLSFIEHHIKCGNALVGSTIAEFRAHYDTIKNKGSLFMNEFLKDFGALSEVFDKLDCLKDTSEAQITQSKRIYTDEILPTLDKLNLYLNFFTAFRFATPSECKKFASLIELENLLSEQKGDYKDAADFTREKAKDFSFFNYEIEFPEIVLNGELQGFQAIVGNPPWDKTKFSDNDFFPQYKSDYRTLGNKQKAEFEANMLVKPTIREDYEAQKQSIERINAYYKTRFGLSRGKGDGNLFRFFVERNLGLLAHDATLNYVLPSALMLEEGSYTLRKEILQERTLTHFYAFENREGIFNSVHRSYKFALMQVKNAKPPQNHRIKTMFYKTKIDEIYERDNVIELSLADIEGLSPAHLALQEVRDKRDLEILGKCYGRFAPLESSWLDFRNELHMTKDENLFIDEADIDDLYISHFEVAKQPKNLNDSADSVDSSLHAMRYAQNDKNLAKHYLPLYEGKRIHQYNAEFENPTKKSSDKRYFLEITSFDERLKSKEISRLKDDLGIKGEEYKALLKSLFAKHCEDSKAHKTAHCHSEGAKEAKNPNSANSTHPQTPSATISSSREEDFDSLDAFESSLISYDREYIRLGSRAIASDTNERTLIFSLLPRNIGVGNSAWSSITKSYVLDSGRICTKPISHIRLCFALGILNALVVDFIARMMIQMNVNKTYLERLPLPQPSDDEILANECYVFIARSALILQLYNDKAGYFDELKCEFGIKNDEIPSTNKLYLTLKARLDIAVAKLYGLDFEDFCYLLESFQVLKTNQPEYIALLKGEWK</sequence>
<accession>V8CBL8</accession>
<dbReference type="GO" id="GO:0003677">
    <property type="term" value="F:DNA binding"/>
    <property type="evidence" value="ECO:0007669"/>
    <property type="project" value="InterPro"/>
</dbReference>
<dbReference type="RefSeq" id="WP_023926766.1">
    <property type="nucleotide sequence ID" value="NZ_KI669454.1"/>
</dbReference>
<protein>
    <recommendedName>
        <fullName evidence="2">site-specific DNA-methyltransferase (adenine-specific)</fullName>
        <ecNumber evidence="2">2.1.1.72</ecNumber>
    </recommendedName>
</protein>
<feature type="compositionally biased region" description="Basic and acidic residues" evidence="8">
    <location>
        <begin position="908"/>
        <end position="920"/>
    </location>
</feature>
<evidence type="ECO:0000256" key="7">
    <source>
        <dbReference type="ARBA" id="ARBA00047942"/>
    </source>
</evidence>
<dbReference type="EMBL" id="AZJI01000001">
    <property type="protein sequence ID" value="ETD24764.1"/>
    <property type="molecule type" value="Genomic_DNA"/>
</dbReference>
<feature type="region of interest" description="Disordered" evidence="8">
    <location>
        <begin position="908"/>
        <end position="943"/>
    </location>
</feature>
<keyword evidence="12" id="KW-1185">Reference proteome</keyword>
<dbReference type="REBASE" id="94841">
    <property type="entry name" value="Hma5501ORF98P"/>
</dbReference>
<organism evidence="11 12">
    <name type="scientific">Helicobacter macacae MIT 99-5501</name>
    <dbReference type="NCBI Taxonomy" id="1357400"/>
    <lineage>
        <taxon>Bacteria</taxon>
        <taxon>Pseudomonadati</taxon>
        <taxon>Campylobacterota</taxon>
        <taxon>Epsilonproteobacteria</taxon>
        <taxon>Campylobacterales</taxon>
        <taxon>Helicobacteraceae</taxon>
        <taxon>Helicobacter</taxon>
    </lineage>
</organism>
<evidence type="ECO:0000313" key="12">
    <source>
        <dbReference type="Proteomes" id="UP000018731"/>
    </source>
</evidence>
<dbReference type="GO" id="GO:0009007">
    <property type="term" value="F:site-specific DNA-methyltransferase (adenine-specific) activity"/>
    <property type="evidence" value="ECO:0007669"/>
    <property type="project" value="UniProtKB-EC"/>
</dbReference>
<dbReference type="PRINTS" id="PR00507">
    <property type="entry name" value="N12N6MTFRASE"/>
</dbReference>
<evidence type="ECO:0000256" key="4">
    <source>
        <dbReference type="ARBA" id="ARBA00022679"/>
    </source>
</evidence>
<name>V8CBL8_9HELI</name>
<dbReference type="SUPFAM" id="SSF53335">
    <property type="entry name" value="S-adenosyl-L-methionine-dependent methyltransferases"/>
    <property type="match status" value="1"/>
</dbReference>
<dbReference type="Proteomes" id="UP000018731">
    <property type="component" value="Unassembled WGS sequence"/>
</dbReference>
<proteinExistence type="inferred from homology"/>
<comment type="catalytic activity">
    <reaction evidence="7">
        <text>a 2'-deoxyadenosine in DNA + S-adenosyl-L-methionine = an N(6)-methyl-2'-deoxyadenosine in DNA + S-adenosyl-L-homocysteine + H(+)</text>
        <dbReference type="Rhea" id="RHEA:15197"/>
        <dbReference type="Rhea" id="RHEA-COMP:12418"/>
        <dbReference type="Rhea" id="RHEA-COMP:12419"/>
        <dbReference type="ChEBI" id="CHEBI:15378"/>
        <dbReference type="ChEBI" id="CHEBI:57856"/>
        <dbReference type="ChEBI" id="CHEBI:59789"/>
        <dbReference type="ChEBI" id="CHEBI:90615"/>
        <dbReference type="ChEBI" id="CHEBI:90616"/>
        <dbReference type="EC" id="2.1.1.72"/>
    </reaction>
</comment>
<dbReference type="GO" id="GO:0008170">
    <property type="term" value="F:N-methyltransferase activity"/>
    <property type="evidence" value="ECO:0007669"/>
    <property type="project" value="InterPro"/>
</dbReference>
<evidence type="ECO:0000256" key="6">
    <source>
        <dbReference type="ARBA" id="ARBA00022747"/>
    </source>
</evidence>
<dbReference type="GO" id="GO:0009307">
    <property type="term" value="P:DNA restriction-modification system"/>
    <property type="evidence" value="ECO:0007669"/>
    <property type="project" value="UniProtKB-KW"/>
</dbReference>
<keyword evidence="4" id="KW-0808">Transferase</keyword>
<feature type="domain" description="Type II methyltransferase M.TaqI-like" evidence="10">
    <location>
        <begin position="355"/>
        <end position="568"/>
    </location>
</feature>
<dbReference type="eggNOG" id="COG1002">
    <property type="taxonomic scope" value="Bacteria"/>
</dbReference>
<dbReference type="PANTHER" id="PTHR33841">
    <property type="entry name" value="DNA METHYLTRANSFERASE YEEA-RELATED"/>
    <property type="match status" value="1"/>
</dbReference>
<dbReference type="InterPro" id="IPR003356">
    <property type="entry name" value="DNA_methylase_A-5"/>
</dbReference>
<evidence type="ECO:0000256" key="1">
    <source>
        <dbReference type="ARBA" id="ARBA00006594"/>
    </source>
</evidence>
<dbReference type="Pfam" id="PF07669">
    <property type="entry name" value="Eco57I"/>
    <property type="match status" value="1"/>
</dbReference>
<evidence type="ECO:0000313" key="11">
    <source>
        <dbReference type="EMBL" id="ETD24764.1"/>
    </source>
</evidence>
<dbReference type="InterPro" id="IPR002052">
    <property type="entry name" value="DNA_methylase_N6_adenine_CS"/>
</dbReference>
<dbReference type="PROSITE" id="PS00092">
    <property type="entry name" value="N6_MTASE"/>
    <property type="match status" value="1"/>
</dbReference>
<comment type="caution">
    <text evidence="11">The sequence shown here is derived from an EMBL/GenBank/DDBJ whole genome shotgun (WGS) entry which is preliminary data.</text>
</comment>
<evidence type="ECO:0000256" key="2">
    <source>
        <dbReference type="ARBA" id="ARBA00011900"/>
    </source>
</evidence>
<dbReference type="EC" id="2.1.1.72" evidence="2"/>
<feature type="compositionally biased region" description="Polar residues" evidence="8">
    <location>
        <begin position="921"/>
        <end position="939"/>
    </location>
</feature>
<reference evidence="11 12" key="1">
    <citation type="journal article" date="2014" name="Genome Announc.">
        <title>Draft genome sequences of six enterohepatic helicobacter species isolated from humans and one from rhesus macaques.</title>
        <authorList>
            <person name="Shen Z."/>
            <person name="Sheh A."/>
            <person name="Young S.K."/>
            <person name="Abouelliel A."/>
            <person name="Ward D.V."/>
            <person name="Earl A.M."/>
            <person name="Fox J.G."/>
        </authorList>
    </citation>
    <scope>NUCLEOTIDE SEQUENCE [LARGE SCALE GENOMIC DNA]</scope>
    <source>
        <strain evidence="11 12">MIT 99-5501</strain>
    </source>
</reference>
<keyword evidence="5" id="KW-0949">S-adenosyl-L-methionine</keyword>